<proteinExistence type="inferred from homology"/>
<dbReference type="Pfam" id="PF08281">
    <property type="entry name" value="Sigma70_r4_2"/>
    <property type="match status" value="1"/>
</dbReference>
<dbReference type="InterPro" id="IPR039425">
    <property type="entry name" value="RNA_pol_sigma-70-like"/>
</dbReference>
<organism evidence="7 8">
    <name type="scientific">Chitinophaga ginsengisegetis</name>
    <dbReference type="NCBI Taxonomy" id="393003"/>
    <lineage>
        <taxon>Bacteria</taxon>
        <taxon>Pseudomonadati</taxon>
        <taxon>Bacteroidota</taxon>
        <taxon>Chitinophagia</taxon>
        <taxon>Chitinophagales</taxon>
        <taxon>Chitinophagaceae</taxon>
        <taxon>Chitinophaga</taxon>
    </lineage>
</organism>
<dbReference type="InterPro" id="IPR014327">
    <property type="entry name" value="RNA_pol_sigma70_bacteroid"/>
</dbReference>
<evidence type="ECO:0000256" key="1">
    <source>
        <dbReference type="ARBA" id="ARBA00010641"/>
    </source>
</evidence>
<gene>
    <name evidence="7" type="ORF">SAMN05660461_1446</name>
</gene>
<dbReference type="EMBL" id="FUZZ01000001">
    <property type="protein sequence ID" value="SKC99328.1"/>
    <property type="molecule type" value="Genomic_DNA"/>
</dbReference>
<dbReference type="Pfam" id="PF04542">
    <property type="entry name" value="Sigma70_r2"/>
    <property type="match status" value="1"/>
</dbReference>
<dbReference type="InterPro" id="IPR013324">
    <property type="entry name" value="RNA_pol_sigma_r3/r4-like"/>
</dbReference>
<sequence>MILSINKRKLDHQYISSKHFNPVDTNEINEATIKEALKRGDREALGQLFRLYYPRLLGYACKFVTKEAAEDIVQDVFIQLQHKGAAGDIRQSLPGYLFRSVHNSCVDHLRHEMVHRRYVDAALSLEEAAWYDPEKGRQSLVLTAGDDEVQQAIGQLPPKCRAILELRYKDGLRTKEISGIMGISARTVETQLYKAMKQLRSSIKKVKILLWSLY</sequence>
<dbReference type="SUPFAM" id="SSF88659">
    <property type="entry name" value="Sigma3 and sigma4 domains of RNA polymerase sigma factors"/>
    <property type="match status" value="1"/>
</dbReference>
<comment type="similarity">
    <text evidence="1">Belongs to the sigma-70 factor family. ECF subfamily.</text>
</comment>
<keyword evidence="4" id="KW-0804">Transcription</keyword>
<evidence type="ECO:0000313" key="8">
    <source>
        <dbReference type="Proteomes" id="UP000190166"/>
    </source>
</evidence>
<dbReference type="GO" id="GO:0003677">
    <property type="term" value="F:DNA binding"/>
    <property type="evidence" value="ECO:0007669"/>
    <property type="project" value="InterPro"/>
</dbReference>
<keyword evidence="2" id="KW-0805">Transcription regulation</keyword>
<dbReference type="InterPro" id="IPR036388">
    <property type="entry name" value="WH-like_DNA-bd_sf"/>
</dbReference>
<dbReference type="PANTHER" id="PTHR43133:SF46">
    <property type="entry name" value="RNA POLYMERASE SIGMA-70 FACTOR ECF SUBFAMILY"/>
    <property type="match status" value="1"/>
</dbReference>
<dbReference type="InterPro" id="IPR014284">
    <property type="entry name" value="RNA_pol_sigma-70_dom"/>
</dbReference>
<protein>
    <submittedName>
        <fullName evidence="7">RNA polymerase sigma-70 factor, ECF subfamily</fullName>
    </submittedName>
</protein>
<name>A0A1T5NGR2_9BACT</name>
<dbReference type="SUPFAM" id="SSF88946">
    <property type="entry name" value="Sigma2 domain of RNA polymerase sigma factors"/>
    <property type="match status" value="1"/>
</dbReference>
<evidence type="ECO:0000256" key="3">
    <source>
        <dbReference type="ARBA" id="ARBA00023082"/>
    </source>
</evidence>
<evidence type="ECO:0000256" key="2">
    <source>
        <dbReference type="ARBA" id="ARBA00023015"/>
    </source>
</evidence>
<dbReference type="AlphaFoldDB" id="A0A1T5NGR2"/>
<reference evidence="8" key="1">
    <citation type="submission" date="2017-02" db="EMBL/GenBank/DDBJ databases">
        <authorList>
            <person name="Varghese N."/>
            <person name="Submissions S."/>
        </authorList>
    </citation>
    <scope>NUCLEOTIDE SEQUENCE [LARGE SCALE GENOMIC DNA]</scope>
    <source>
        <strain evidence="8">DSM 18108</strain>
    </source>
</reference>
<keyword evidence="3" id="KW-0731">Sigma factor</keyword>
<evidence type="ECO:0000256" key="4">
    <source>
        <dbReference type="ARBA" id="ARBA00023163"/>
    </source>
</evidence>
<dbReference type="InterPro" id="IPR013249">
    <property type="entry name" value="RNA_pol_sigma70_r4_t2"/>
</dbReference>
<dbReference type="GO" id="GO:0016987">
    <property type="term" value="F:sigma factor activity"/>
    <property type="evidence" value="ECO:0007669"/>
    <property type="project" value="UniProtKB-KW"/>
</dbReference>
<dbReference type="PANTHER" id="PTHR43133">
    <property type="entry name" value="RNA POLYMERASE ECF-TYPE SIGMA FACTO"/>
    <property type="match status" value="1"/>
</dbReference>
<feature type="domain" description="RNA polymerase sigma factor 70 region 4 type 2" evidence="6">
    <location>
        <begin position="147"/>
        <end position="199"/>
    </location>
</feature>
<dbReference type="NCBIfam" id="TIGR02937">
    <property type="entry name" value="sigma70-ECF"/>
    <property type="match status" value="1"/>
</dbReference>
<dbReference type="InterPro" id="IPR007627">
    <property type="entry name" value="RNA_pol_sigma70_r2"/>
</dbReference>
<dbReference type="STRING" id="393003.SAMN05660461_1446"/>
<evidence type="ECO:0000313" key="7">
    <source>
        <dbReference type="EMBL" id="SKC99328.1"/>
    </source>
</evidence>
<dbReference type="Gene3D" id="1.10.10.10">
    <property type="entry name" value="Winged helix-like DNA-binding domain superfamily/Winged helix DNA-binding domain"/>
    <property type="match status" value="1"/>
</dbReference>
<dbReference type="GO" id="GO:0006352">
    <property type="term" value="P:DNA-templated transcription initiation"/>
    <property type="evidence" value="ECO:0007669"/>
    <property type="project" value="InterPro"/>
</dbReference>
<evidence type="ECO:0000259" key="6">
    <source>
        <dbReference type="Pfam" id="PF08281"/>
    </source>
</evidence>
<dbReference type="NCBIfam" id="TIGR02985">
    <property type="entry name" value="Sig70_bacteroi1"/>
    <property type="match status" value="1"/>
</dbReference>
<evidence type="ECO:0000259" key="5">
    <source>
        <dbReference type="Pfam" id="PF04542"/>
    </source>
</evidence>
<dbReference type="InterPro" id="IPR013325">
    <property type="entry name" value="RNA_pol_sigma_r2"/>
</dbReference>
<dbReference type="Gene3D" id="1.10.1740.10">
    <property type="match status" value="1"/>
</dbReference>
<feature type="domain" description="RNA polymerase sigma-70 region 2" evidence="5">
    <location>
        <begin position="48"/>
        <end position="111"/>
    </location>
</feature>
<accession>A0A1T5NGR2</accession>
<keyword evidence="8" id="KW-1185">Reference proteome</keyword>
<dbReference type="Proteomes" id="UP000190166">
    <property type="component" value="Unassembled WGS sequence"/>
</dbReference>
<dbReference type="CDD" id="cd06171">
    <property type="entry name" value="Sigma70_r4"/>
    <property type="match status" value="1"/>
</dbReference>